<proteinExistence type="inferred from homology"/>
<evidence type="ECO:0008006" key="6">
    <source>
        <dbReference type="Google" id="ProtNLM"/>
    </source>
</evidence>
<dbReference type="RefSeq" id="WP_003855053.1">
    <property type="nucleotide sequence ID" value="NZ_CP011309.1"/>
</dbReference>
<dbReference type="GeneID" id="1020891"/>
<evidence type="ECO:0000256" key="1">
    <source>
        <dbReference type="ARBA" id="ARBA00043985"/>
    </source>
</evidence>
<dbReference type="Proteomes" id="UP000034037">
    <property type="component" value="Chromosome"/>
</dbReference>
<feature type="compositionally biased region" description="Acidic residues" evidence="3">
    <location>
        <begin position="253"/>
        <end position="262"/>
    </location>
</feature>
<keyword evidence="5" id="KW-1185">Reference proteome</keyword>
<keyword evidence="2" id="KW-0175">Coiled coil</keyword>
<gene>
    <name evidence="4" type="ORF">YH66_14805</name>
</gene>
<protein>
    <recommendedName>
        <fullName evidence="6">PspA/IM30 family protein</fullName>
    </recommendedName>
</protein>
<name>A0A0F6SRX2_9CORY</name>
<reference evidence="4 5" key="1">
    <citation type="submission" date="2015-04" db="EMBL/GenBank/DDBJ databases">
        <title>Complete Genome Sequence of Brevibacterium flavum ATCC 15168.</title>
        <authorList>
            <person name="Ahn J."/>
            <person name="Park G."/>
            <person name="Jeon W."/>
            <person name="Jang Y."/>
            <person name="Jang M."/>
            <person name="Lee H."/>
            <person name="Lee H."/>
        </authorList>
    </citation>
    <scope>NUCLEOTIDE SEQUENCE [LARGE SCALE GENOMIC DNA]</scope>
    <source>
        <strain evidence="4 5">ATCC 15168</strain>
    </source>
</reference>
<accession>A0A0F6SRX2</accession>
<evidence type="ECO:0000313" key="5">
    <source>
        <dbReference type="Proteomes" id="UP000034037"/>
    </source>
</evidence>
<feature type="region of interest" description="Disordered" evidence="3">
    <location>
        <begin position="239"/>
        <end position="291"/>
    </location>
</feature>
<evidence type="ECO:0000256" key="3">
    <source>
        <dbReference type="SAM" id="MobiDB-lite"/>
    </source>
</evidence>
<sequence>MANPLSKGWKYLMASFDNKIDENADPKIQIQQATEAAQKQHQQIMQHASQIIGQQKQLEMKLNRLVTDRDKLQEQARQAIQLADKSANEGDSVKAQEFNNTAEVFASQLVAVEQQLEQTTALHQQAEVAAKDAVAKSKESEMRLKEQMSQIDALRAQADQAKMQESVTKSMDSLNQFGTQDSSVPTLDAVREKIERRYADALGAQELTQNTVSDRMAEIAQSGTDMRASARLAELRAEALGTSATPKGQLEAGVEDAEELIDETSTPSATPETASPEADAPEASADESEKK</sequence>
<dbReference type="InterPro" id="IPR007157">
    <property type="entry name" value="PspA_VIPP1"/>
</dbReference>
<feature type="coiled-coil region" evidence="2">
    <location>
        <begin position="55"/>
        <end position="164"/>
    </location>
</feature>
<evidence type="ECO:0000256" key="2">
    <source>
        <dbReference type="SAM" id="Coils"/>
    </source>
</evidence>
<feature type="compositionally biased region" description="Low complexity" evidence="3">
    <location>
        <begin position="263"/>
        <end position="283"/>
    </location>
</feature>
<dbReference type="AlphaFoldDB" id="A0A0F6SRX2"/>
<dbReference type="EMBL" id="CP011309">
    <property type="protein sequence ID" value="AKF28704.1"/>
    <property type="molecule type" value="Genomic_DNA"/>
</dbReference>
<dbReference type="HOGENOM" id="CLU_048860_0_0_11"/>
<organism evidence="4 5">
    <name type="scientific">[Brevibacterium] flavum</name>
    <dbReference type="NCBI Taxonomy" id="92706"/>
    <lineage>
        <taxon>Bacteria</taxon>
        <taxon>Bacillati</taxon>
        <taxon>Actinomycetota</taxon>
        <taxon>Actinomycetes</taxon>
        <taxon>Mycobacteriales</taxon>
        <taxon>Corynebacteriaceae</taxon>
        <taxon>Corynebacterium</taxon>
    </lineage>
</organism>
<comment type="similarity">
    <text evidence="1">Belongs to the PspA/Vipp/IM30 family.</text>
</comment>
<dbReference type="PATRIC" id="fig|92706.3.peg.3103"/>
<dbReference type="Pfam" id="PF04012">
    <property type="entry name" value="PspA_IM30"/>
    <property type="match status" value="1"/>
</dbReference>
<evidence type="ECO:0000313" key="4">
    <source>
        <dbReference type="EMBL" id="AKF28704.1"/>
    </source>
</evidence>